<evidence type="ECO:0000256" key="1">
    <source>
        <dbReference type="SAM" id="MobiDB-lite"/>
    </source>
</evidence>
<feature type="region of interest" description="Disordered" evidence="1">
    <location>
        <begin position="44"/>
        <end position="124"/>
    </location>
</feature>
<protein>
    <submittedName>
        <fullName evidence="2">Uncharacterized protein</fullName>
    </submittedName>
</protein>
<reference evidence="2 3" key="1">
    <citation type="submission" date="2018-11" db="EMBL/GenBank/DDBJ databases">
        <authorList>
            <consortium name="Pathogen Informatics"/>
        </authorList>
    </citation>
    <scope>NUCLEOTIDE SEQUENCE [LARGE SCALE GENOMIC DNA]</scope>
</reference>
<keyword evidence="3" id="KW-1185">Reference proteome</keyword>
<feature type="region of interest" description="Disordered" evidence="1">
    <location>
        <begin position="1"/>
        <end position="22"/>
    </location>
</feature>
<dbReference type="EMBL" id="UYYB01033350">
    <property type="protein sequence ID" value="VDM73963.1"/>
    <property type="molecule type" value="Genomic_DNA"/>
</dbReference>
<evidence type="ECO:0000313" key="2">
    <source>
        <dbReference type="EMBL" id="VDM73963.1"/>
    </source>
</evidence>
<feature type="compositionally biased region" description="Basic and acidic residues" evidence="1">
    <location>
        <begin position="44"/>
        <end position="57"/>
    </location>
</feature>
<organism evidence="2 3">
    <name type="scientific">Strongylus vulgaris</name>
    <name type="common">Blood worm</name>
    <dbReference type="NCBI Taxonomy" id="40348"/>
    <lineage>
        <taxon>Eukaryota</taxon>
        <taxon>Metazoa</taxon>
        <taxon>Ecdysozoa</taxon>
        <taxon>Nematoda</taxon>
        <taxon>Chromadorea</taxon>
        <taxon>Rhabditida</taxon>
        <taxon>Rhabditina</taxon>
        <taxon>Rhabditomorpha</taxon>
        <taxon>Strongyloidea</taxon>
        <taxon>Strongylidae</taxon>
        <taxon>Strongylus</taxon>
    </lineage>
</organism>
<accession>A0A3P7J0V6</accession>
<dbReference type="Proteomes" id="UP000270094">
    <property type="component" value="Unassembled WGS sequence"/>
</dbReference>
<name>A0A3P7J0V6_STRVU</name>
<dbReference type="AlphaFoldDB" id="A0A3P7J0V6"/>
<feature type="compositionally biased region" description="Polar residues" evidence="1">
    <location>
        <begin position="1"/>
        <end position="10"/>
    </location>
</feature>
<sequence>MRSDMTFTVKNSHHMDNTRKRSNQVQKWVGLGDFYIPTALAQDPHERSVGSGKDKSLVTHQVKGLCPRGQQPSDRGGSCEIQQLNSRRSGERAGRGSSSGGRMFSVTAEMTTSTTIPTRSRSPS</sequence>
<proteinExistence type="predicted"/>
<gene>
    <name evidence="2" type="ORF">SVUK_LOCUS8961</name>
</gene>
<feature type="compositionally biased region" description="Low complexity" evidence="1">
    <location>
        <begin position="111"/>
        <end position="124"/>
    </location>
</feature>
<evidence type="ECO:0000313" key="3">
    <source>
        <dbReference type="Proteomes" id="UP000270094"/>
    </source>
</evidence>